<dbReference type="InterPro" id="IPR050232">
    <property type="entry name" value="FBL13/AtMIF1-like"/>
</dbReference>
<evidence type="ECO:0000259" key="2">
    <source>
        <dbReference type="Pfam" id="PF24758"/>
    </source>
</evidence>
<sequence>MNKAFADFVNKALVIHKGQCIQRFYLQLEGYRARLPYVCCWIRFAVNHFVQELELCIPEMTLDYLPERFVFTCESLRLLKLDLPGYVLKLRRTVTLINVRTLYLKSMSFRDDKVIHKLISGCPKLENLGMNNCSMYGMKILNICSLELQNLSLIDCQIYSSCEVNISVPKLQSFRYHCPLTVAGSNYVEFKNVVTTVPMCPLFNLKTVNLRNVVGVNKLDLVGFLVKNAEVLEKIVTISAEGVAKEIVLEGIKGHA</sequence>
<reference evidence="4" key="1">
    <citation type="submission" date="2025-08" db="UniProtKB">
        <authorList>
            <consortium name="RefSeq"/>
        </authorList>
    </citation>
    <scope>IDENTIFICATION</scope>
</reference>
<accession>A0AB40BVZ5</accession>
<dbReference type="Pfam" id="PF24758">
    <property type="entry name" value="LRR_At5g56370"/>
    <property type="match status" value="1"/>
</dbReference>
<evidence type="ECO:0000313" key="4">
    <source>
        <dbReference type="RefSeq" id="XP_039130428.1"/>
    </source>
</evidence>
<dbReference type="InterPro" id="IPR055411">
    <property type="entry name" value="LRR_FXL15/At3g58940/PEG3-like"/>
</dbReference>
<dbReference type="RefSeq" id="XP_039130428.1">
    <property type="nucleotide sequence ID" value="XM_039274494.1"/>
</dbReference>
<dbReference type="InterPro" id="IPR032675">
    <property type="entry name" value="LRR_dom_sf"/>
</dbReference>
<gene>
    <name evidence="4" type="primary">LOC120266843</name>
</gene>
<feature type="domain" description="FBD" evidence="1">
    <location>
        <begin position="196"/>
        <end position="235"/>
    </location>
</feature>
<protein>
    <submittedName>
        <fullName evidence="4">FBD-associated F-box protein At5g56700</fullName>
    </submittedName>
</protein>
<name>A0AB40BVZ5_DIOCR</name>
<dbReference type="PANTHER" id="PTHR31900">
    <property type="entry name" value="F-BOX/RNI SUPERFAMILY PROTEIN-RELATED"/>
    <property type="match status" value="1"/>
</dbReference>
<feature type="domain" description="F-box/LRR-repeat protein 15/At3g58940/PEG3-like LRR" evidence="2">
    <location>
        <begin position="41"/>
        <end position="174"/>
    </location>
</feature>
<dbReference type="GeneID" id="120266843"/>
<dbReference type="SUPFAM" id="SSF52047">
    <property type="entry name" value="RNI-like"/>
    <property type="match status" value="1"/>
</dbReference>
<dbReference type="Gene3D" id="3.80.10.10">
    <property type="entry name" value="Ribonuclease Inhibitor"/>
    <property type="match status" value="1"/>
</dbReference>
<dbReference type="AlphaFoldDB" id="A0AB40BVZ5"/>
<keyword evidence="3" id="KW-1185">Reference proteome</keyword>
<proteinExistence type="predicted"/>
<evidence type="ECO:0000259" key="1">
    <source>
        <dbReference type="Pfam" id="PF08387"/>
    </source>
</evidence>
<dbReference type="Proteomes" id="UP001515500">
    <property type="component" value="Chromosome 8"/>
</dbReference>
<dbReference type="Pfam" id="PF08387">
    <property type="entry name" value="FBD"/>
    <property type="match status" value="1"/>
</dbReference>
<dbReference type="InterPro" id="IPR006566">
    <property type="entry name" value="FBD"/>
</dbReference>
<dbReference type="PANTHER" id="PTHR31900:SF32">
    <property type="entry name" value="F-BOX_RNI_FBD-LIKE DOMAIN PROTEIN"/>
    <property type="match status" value="1"/>
</dbReference>
<evidence type="ECO:0000313" key="3">
    <source>
        <dbReference type="Proteomes" id="UP001515500"/>
    </source>
</evidence>
<organism evidence="3 4">
    <name type="scientific">Dioscorea cayennensis subsp. rotundata</name>
    <name type="common">White Guinea yam</name>
    <name type="synonym">Dioscorea rotundata</name>
    <dbReference type="NCBI Taxonomy" id="55577"/>
    <lineage>
        <taxon>Eukaryota</taxon>
        <taxon>Viridiplantae</taxon>
        <taxon>Streptophyta</taxon>
        <taxon>Embryophyta</taxon>
        <taxon>Tracheophyta</taxon>
        <taxon>Spermatophyta</taxon>
        <taxon>Magnoliopsida</taxon>
        <taxon>Liliopsida</taxon>
        <taxon>Dioscoreales</taxon>
        <taxon>Dioscoreaceae</taxon>
        <taxon>Dioscorea</taxon>
    </lineage>
</organism>